<name>A0ABD2XZJ3_9GENT</name>
<evidence type="ECO:0000259" key="2">
    <source>
        <dbReference type="PROSITE" id="PS50104"/>
    </source>
</evidence>
<dbReference type="SUPFAM" id="SSF52200">
    <property type="entry name" value="Toll/Interleukin receptor TIR domain"/>
    <property type="match status" value="1"/>
</dbReference>
<keyword evidence="1" id="KW-0433">Leucine-rich repeat</keyword>
<dbReference type="InterPro" id="IPR042197">
    <property type="entry name" value="Apaf_helical"/>
</dbReference>
<evidence type="ECO:0000313" key="4">
    <source>
        <dbReference type="Proteomes" id="UP001630127"/>
    </source>
</evidence>
<dbReference type="Gene3D" id="1.10.8.430">
    <property type="entry name" value="Helical domain of apoptotic protease-activating factors"/>
    <property type="match status" value="1"/>
</dbReference>
<dbReference type="EMBL" id="JBJUIK010000016">
    <property type="protein sequence ID" value="KAL3499775.1"/>
    <property type="molecule type" value="Genomic_DNA"/>
</dbReference>
<dbReference type="SMART" id="SM00255">
    <property type="entry name" value="TIR"/>
    <property type="match status" value="1"/>
</dbReference>
<organism evidence="3 4">
    <name type="scientific">Cinchona calisaya</name>
    <dbReference type="NCBI Taxonomy" id="153742"/>
    <lineage>
        <taxon>Eukaryota</taxon>
        <taxon>Viridiplantae</taxon>
        <taxon>Streptophyta</taxon>
        <taxon>Embryophyta</taxon>
        <taxon>Tracheophyta</taxon>
        <taxon>Spermatophyta</taxon>
        <taxon>Magnoliopsida</taxon>
        <taxon>eudicotyledons</taxon>
        <taxon>Gunneridae</taxon>
        <taxon>Pentapetalae</taxon>
        <taxon>asterids</taxon>
        <taxon>lamiids</taxon>
        <taxon>Gentianales</taxon>
        <taxon>Rubiaceae</taxon>
        <taxon>Cinchonoideae</taxon>
        <taxon>Cinchoneae</taxon>
        <taxon>Cinchona</taxon>
    </lineage>
</organism>
<dbReference type="Proteomes" id="UP001630127">
    <property type="component" value="Unassembled WGS sequence"/>
</dbReference>
<dbReference type="InterPro" id="IPR035897">
    <property type="entry name" value="Toll_tir_struct_dom_sf"/>
</dbReference>
<dbReference type="Gene3D" id="3.40.50.10140">
    <property type="entry name" value="Toll/interleukin-1 receptor homology (TIR) domain"/>
    <property type="match status" value="1"/>
</dbReference>
<gene>
    <name evidence="3" type="ORF">ACH5RR_038868</name>
</gene>
<feature type="domain" description="TIR" evidence="2">
    <location>
        <begin position="1"/>
        <end position="135"/>
    </location>
</feature>
<dbReference type="SUPFAM" id="SSF52540">
    <property type="entry name" value="P-loop containing nucleoside triphosphate hydrolases"/>
    <property type="match status" value="1"/>
</dbReference>
<comment type="caution">
    <text evidence="3">The sequence shown here is derived from an EMBL/GenBank/DDBJ whole genome shotgun (WGS) entry which is preliminary data.</text>
</comment>
<proteinExistence type="predicted"/>
<dbReference type="InterPro" id="IPR044974">
    <property type="entry name" value="Disease_R_plants"/>
</dbReference>
<dbReference type="InterPro" id="IPR027417">
    <property type="entry name" value="P-loop_NTPase"/>
</dbReference>
<evidence type="ECO:0000256" key="1">
    <source>
        <dbReference type="ARBA" id="ARBA00022614"/>
    </source>
</evidence>
<dbReference type="InterPro" id="IPR000157">
    <property type="entry name" value="TIR_dom"/>
</dbReference>
<protein>
    <recommendedName>
        <fullName evidence="2">TIR domain-containing protein</fullName>
    </recommendedName>
</protein>
<dbReference type="PANTHER" id="PTHR11017">
    <property type="entry name" value="LEUCINE-RICH REPEAT-CONTAINING PROTEIN"/>
    <property type="match status" value="1"/>
</dbReference>
<dbReference type="PRINTS" id="PR00364">
    <property type="entry name" value="DISEASERSIST"/>
</dbReference>
<dbReference type="AlphaFoldDB" id="A0ABD2XZJ3"/>
<accession>A0ABD2XZJ3</accession>
<sequence>MASTMKNINDEKLERGRFISPALSQAIEESRIAIIVFSKNYTSSSWCLDELVKIIECNGVLGQIVLPVFYDVDPSAVRKQKGRFAKHFDKHKDEIEDKERIQRWRAALAEAASFSGWDDPNTANGHEAKCMQKIVEVVMAKLGKVIAIGGENYVGIWGMSGIGKTTIARAAFDRIFAHFEDAIFLHKIREDSKSYGLENLLEKILSEILCIKDLKISNVFEGSNMTKQRLCYKKVLIVLDDIDHLNQLDALAGQHDWFGSGSRVIITTKDKHLLDAHQVETIYEVELLNKYEAIQLFSWNAFKKNSPAKDYKELSTQIVALKVLGRFLCGRDMDGWRSAMERLKRIPEDEIMEKIKLSFDGLKEIEKEIFLDIACIKVLIEKALVTVSNGRILMHPLIQEMGWHIVHHEAPEKPGKQSRLWVEEDIYDVLARGEVTENVKFLWLDMSTQKRTSQKASVTQFEKLHKFGEPSKTNLLGKT</sequence>
<dbReference type="PROSITE" id="PS50104">
    <property type="entry name" value="TIR"/>
    <property type="match status" value="1"/>
</dbReference>
<dbReference type="PANTHER" id="PTHR11017:SF573">
    <property type="entry name" value="ADP-RIBOSYL CYCLASE_CYCLIC ADP-RIBOSE HYDROLASE"/>
    <property type="match status" value="1"/>
</dbReference>
<dbReference type="Pfam" id="PF01582">
    <property type="entry name" value="TIR"/>
    <property type="match status" value="1"/>
</dbReference>
<dbReference type="Gene3D" id="3.40.50.300">
    <property type="entry name" value="P-loop containing nucleotide triphosphate hydrolases"/>
    <property type="match status" value="1"/>
</dbReference>
<evidence type="ECO:0000313" key="3">
    <source>
        <dbReference type="EMBL" id="KAL3499775.1"/>
    </source>
</evidence>
<reference evidence="3 4" key="1">
    <citation type="submission" date="2024-11" db="EMBL/GenBank/DDBJ databases">
        <title>A near-complete genome assembly of Cinchona calisaya.</title>
        <authorList>
            <person name="Lian D.C."/>
            <person name="Zhao X.W."/>
            <person name="Wei L."/>
        </authorList>
    </citation>
    <scope>NUCLEOTIDE SEQUENCE [LARGE SCALE GENOMIC DNA]</scope>
    <source>
        <tissue evidence="3">Nenye</tissue>
    </source>
</reference>
<keyword evidence="4" id="KW-1185">Reference proteome</keyword>